<dbReference type="InterPro" id="IPR036162">
    <property type="entry name" value="Resolvase-like_N_sf"/>
</dbReference>
<sequence length="203" mass="22359">MLIGYARVSRDKQETALQLDALDKAGCQRVYVEKLSGASTERPELERCLDTLREGDTLIVWHLDRLGRSIKDLIEIVSSLKRQGIGFRSLTQSDIDTTTANGALVFHVFAALAEYERARLQERTRAGLEAARARGRRGGRPLAMSDEDARKARAMLSDVEITKAEVAKHFGVSRPTLNAALARLSPSALLQIVGGDKLIIPFC</sequence>
<dbReference type="InterPro" id="IPR006118">
    <property type="entry name" value="Recombinase_CS"/>
</dbReference>
<keyword evidence="8" id="KW-0614">Plasmid</keyword>
<keyword evidence="2" id="KW-0229">DNA integration</keyword>
<comment type="similarity">
    <text evidence="1">Belongs to the site-specific recombinase resolvase family.</text>
</comment>
<dbReference type="InterPro" id="IPR050639">
    <property type="entry name" value="SSR_resolvase"/>
</dbReference>
<evidence type="ECO:0000259" key="7">
    <source>
        <dbReference type="PROSITE" id="PS51736"/>
    </source>
</evidence>
<evidence type="ECO:0000256" key="4">
    <source>
        <dbReference type="ARBA" id="ARBA00023125"/>
    </source>
</evidence>
<dbReference type="SUPFAM" id="SSF53041">
    <property type="entry name" value="Resolvase-like"/>
    <property type="match status" value="1"/>
</dbReference>
<organism evidence="8">
    <name type="scientific">Escherichia coli</name>
    <dbReference type="NCBI Taxonomy" id="562"/>
    <lineage>
        <taxon>Bacteria</taxon>
        <taxon>Pseudomonadati</taxon>
        <taxon>Pseudomonadota</taxon>
        <taxon>Gammaproteobacteria</taxon>
        <taxon>Enterobacterales</taxon>
        <taxon>Enterobacteriaceae</taxon>
        <taxon>Escherichia</taxon>
    </lineage>
</organism>
<reference evidence="8" key="1">
    <citation type="journal article" name="Environ. Pollut.">
        <title>Investigating the effects of municipal and hospital wastewaters on horizontal gene transfer.</title>
        <authorList>
            <person name="Hutinel M."/>
            <person name="Fick J."/>
            <person name="Larsson D.G.J."/>
            <person name="Flach C.F."/>
        </authorList>
    </citation>
    <scope>NUCLEOTIDE SEQUENCE</scope>
    <source>
        <strain evidence="8">CV601</strain>
    </source>
</reference>
<evidence type="ECO:0000256" key="5">
    <source>
        <dbReference type="ARBA" id="ARBA00023172"/>
    </source>
</evidence>
<dbReference type="GO" id="GO:0003677">
    <property type="term" value="F:DNA binding"/>
    <property type="evidence" value="ECO:0007669"/>
    <property type="project" value="UniProtKB-KW"/>
</dbReference>
<protein>
    <submittedName>
        <fullName evidence="8">DNA-invertase hin</fullName>
    </submittedName>
</protein>
<evidence type="ECO:0000256" key="3">
    <source>
        <dbReference type="ARBA" id="ARBA00023100"/>
    </source>
</evidence>
<evidence type="ECO:0000256" key="1">
    <source>
        <dbReference type="ARBA" id="ARBA00009913"/>
    </source>
</evidence>
<dbReference type="GO" id="GO:0000150">
    <property type="term" value="F:DNA strand exchange activity"/>
    <property type="evidence" value="ECO:0007669"/>
    <property type="project" value="UniProtKB-KW"/>
</dbReference>
<dbReference type="PROSITE" id="PS51736">
    <property type="entry name" value="RECOMBINASES_3"/>
    <property type="match status" value="1"/>
</dbReference>
<dbReference type="EMBL" id="MW574944">
    <property type="protein sequence ID" value="QSM61732.1"/>
    <property type="molecule type" value="Genomic_DNA"/>
</dbReference>
<keyword evidence="3" id="KW-0230">DNA invertase</keyword>
<dbReference type="FunFam" id="3.40.50.1390:FF:000001">
    <property type="entry name" value="DNA recombinase"/>
    <property type="match status" value="1"/>
</dbReference>
<geneLocation type="plasmid" evidence="8">
    <name>pTE_T100_5</name>
</geneLocation>
<keyword evidence="4" id="KW-0238">DNA-binding</keyword>
<keyword evidence="5" id="KW-0233">DNA recombination</keyword>
<evidence type="ECO:0000256" key="6">
    <source>
        <dbReference type="PIRSR" id="PIRSR606118-50"/>
    </source>
</evidence>
<dbReference type="GO" id="GO:0015074">
    <property type="term" value="P:DNA integration"/>
    <property type="evidence" value="ECO:0007669"/>
    <property type="project" value="UniProtKB-KW"/>
</dbReference>
<dbReference type="PROSITE" id="PS00398">
    <property type="entry name" value="RECOMBINASES_2"/>
    <property type="match status" value="1"/>
</dbReference>
<dbReference type="CDD" id="cd03768">
    <property type="entry name" value="SR_ResInv"/>
    <property type="match status" value="1"/>
</dbReference>
<dbReference type="Gene3D" id="1.10.10.60">
    <property type="entry name" value="Homeodomain-like"/>
    <property type="match status" value="1"/>
</dbReference>
<dbReference type="Gene3D" id="3.40.50.1390">
    <property type="entry name" value="Resolvase, N-terminal catalytic domain"/>
    <property type="match status" value="1"/>
</dbReference>
<dbReference type="AlphaFoldDB" id="A0A899NDR2"/>
<gene>
    <name evidence="8" type="primary">hin</name>
    <name evidence="8" type="ORF">LDMDHDEC_00557</name>
</gene>
<name>A0A899NDR2_ECOLX</name>
<dbReference type="RefSeq" id="WP_058687782.1">
    <property type="nucleotide sequence ID" value="NZ_MW574944.1"/>
</dbReference>
<evidence type="ECO:0000313" key="8">
    <source>
        <dbReference type="EMBL" id="QSM61732.1"/>
    </source>
</evidence>
<evidence type="ECO:0000256" key="2">
    <source>
        <dbReference type="ARBA" id="ARBA00022908"/>
    </source>
</evidence>
<dbReference type="Pfam" id="PF00239">
    <property type="entry name" value="Resolvase"/>
    <property type="match status" value="1"/>
</dbReference>
<dbReference type="PANTHER" id="PTHR30461:SF2">
    <property type="entry name" value="SERINE RECOMBINASE PINE-RELATED"/>
    <property type="match status" value="1"/>
</dbReference>
<accession>A0A899NDR2</accession>
<proteinExistence type="inferred from homology"/>
<dbReference type="InterPro" id="IPR006119">
    <property type="entry name" value="Resolv_N"/>
</dbReference>
<dbReference type="PANTHER" id="PTHR30461">
    <property type="entry name" value="DNA-INVERTASE FROM LAMBDOID PROPHAGE"/>
    <property type="match status" value="1"/>
</dbReference>
<feature type="domain" description="Resolvase/invertase-type recombinase catalytic" evidence="7">
    <location>
        <begin position="1"/>
        <end position="135"/>
    </location>
</feature>
<dbReference type="SMART" id="SM00857">
    <property type="entry name" value="Resolvase"/>
    <property type="match status" value="1"/>
</dbReference>
<feature type="active site" description="O-(5'-phospho-DNA)-serine intermediate" evidence="6">
    <location>
        <position position="9"/>
    </location>
</feature>